<dbReference type="InterPro" id="IPR013783">
    <property type="entry name" value="Ig-like_fold"/>
</dbReference>
<dbReference type="CDD" id="cd00146">
    <property type="entry name" value="PKD"/>
    <property type="match status" value="1"/>
</dbReference>
<dbReference type="Pfam" id="PF02210">
    <property type="entry name" value="Laminin_G_2"/>
    <property type="match status" value="1"/>
</dbReference>
<organism evidence="2 3">
    <name type="scientific">Allosediminivita pacifica</name>
    <dbReference type="NCBI Taxonomy" id="1267769"/>
    <lineage>
        <taxon>Bacteria</taxon>
        <taxon>Pseudomonadati</taxon>
        <taxon>Pseudomonadota</taxon>
        <taxon>Alphaproteobacteria</taxon>
        <taxon>Rhodobacterales</taxon>
        <taxon>Paracoccaceae</taxon>
        <taxon>Allosediminivita</taxon>
    </lineage>
</organism>
<dbReference type="SUPFAM" id="SSF49899">
    <property type="entry name" value="Concanavalin A-like lectins/glucanases"/>
    <property type="match status" value="3"/>
</dbReference>
<dbReference type="Proteomes" id="UP000244069">
    <property type="component" value="Unassembled WGS sequence"/>
</dbReference>
<evidence type="ECO:0000259" key="1">
    <source>
        <dbReference type="PROSITE" id="PS50093"/>
    </source>
</evidence>
<dbReference type="InterPro" id="IPR000601">
    <property type="entry name" value="PKD_dom"/>
</dbReference>
<proteinExistence type="predicted"/>
<dbReference type="InterPro" id="IPR001791">
    <property type="entry name" value="Laminin_G"/>
</dbReference>
<protein>
    <submittedName>
        <fullName evidence="2">Laminin G domain protein</fullName>
    </submittedName>
</protein>
<feature type="domain" description="PKD" evidence="1">
    <location>
        <begin position="434"/>
        <end position="490"/>
    </location>
</feature>
<reference evidence="2 3" key="1">
    <citation type="submission" date="2018-04" db="EMBL/GenBank/DDBJ databases">
        <title>Genomic Encyclopedia of Archaeal and Bacterial Type Strains, Phase II (KMG-II): from individual species to whole genera.</title>
        <authorList>
            <person name="Goeker M."/>
        </authorList>
    </citation>
    <scope>NUCLEOTIDE SEQUENCE [LARGE SCALE GENOMIC DNA]</scope>
    <source>
        <strain evidence="2 3">DSM 29329</strain>
    </source>
</reference>
<dbReference type="InterPro" id="IPR013320">
    <property type="entry name" value="ConA-like_dom_sf"/>
</dbReference>
<keyword evidence="3" id="KW-1185">Reference proteome</keyword>
<accession>A0A2T6AG60</accession>
<gene>
    <name evidence="2" type="ORF">C8N44_12572</name>
</gene>
<dbReference type="Gene3D" id="2.60.120.200">
    <property type="match status" value="3"/>
</dbReference>
<dbReference type="SMART" id="SM00710">
    <property type="entry name" value="PbH1"/>
    <property type="match status" value="5"/>
</dbReference>
<dbReference type="RefSeq" id="WP_107978088.1">
    <property type="nucleotide sequence ID" value="NZ_BMEZ01000008.1"/>
</dbReference>
<dbReference type="SMART" id="SM00089">
    <property type="entry name" value="PKD"/>
    <property type="match status" value="1"/>
</dbReference>
<dbReference type="PROSITE" id="PS50093">
    <property type="entry name" value="PKD"/>
    <property type="match status" value="1"/>
</dbReference>
<evidence type="ECO:0000313" key="3">
    <source>
        <dbReference type="Proteomes" id="UP000244069"/>
    </source>
</evidence>
<dbReference type="Gene3D" id="2.160.20.10">
    <property type="entry name" value="Single-stranded right-handed beta-helix, Pectin lyase-like"/>
    <property type="match status" value="1"/>
</dbReference>
<evidence type="ECO:0000313" key="2">
    <source>
        <dbReference type="EMBL" id="PTX42776.1"/>
    </source>
</evidence>
<dbReference type="Gene3D" id="2.60.40.10">
    <property type="entry name" value="Immunoglobulins"/>
    <property type="match status" value="1"/>
</dbReference>
<dbReference type="EMBL" id="QBKN01000025">
    <property type="protein sequence ID" value="PTX42776.1"/>
    <property type="molecule type" value="Genomic_DNA"/>
</dbReference>
<dbReference type="InterPro" id="IPR035986">
    <property type="entry name" value="PKD_dom_sf"/>
</dbReference>
<dbReference type="AlphaFoldDB" id="A0A2T6AG60"/>
<comment type="caution">
    <text evidence="2">The sequence shown here is derived from an EMBL/GenBank/DDBJ whole genome shotgun (WGS) entry which is preliminary data.</text>
</comment>
<dbReference type="Pfam" id="PF13385">
    <property type="entry name" value="Laminin_G_3"/>
    <property type="match status" value="1"/>
</dbReference>
<dbReference type="Pfam" id="PF18911">
    <property type="entry name" value="PKD_4"/>
    <property type="match status" value="1"/>
</dbReference>
<dbReference type="InterPro" id="IPR006626">
    <property type="entry name" value="PbH1"/>
</dbReference>
<dbReference type="InterPro" id="IPR012334">
    <property type="entry name" value="Pectin_lyas_fold"/>
</dbReference>
<dbReference type="Pfam" id="PF13229">
    <property type="entry name" value="Beta_helix"/>
    <property type="match status" value="1"/>
</dbReference>
<dbReference type="SUPFAM" id="SSF49299">
    <property type="entry name" value="PKD domain"/>
    <property type="match status" value="1"/>
</dbReference>
<dbReference type="InterPro" id="IPR039448">
    <property type="entry name" value="Beta_helix"/>
</dbReference>
<dbReference type="InterPro" id="IPR022409">
    <property type="entry name" value="PKD/Chitinase_dom"/>
</dbReference>
<dbReference type="OrthoDB" id="3938151at2"/>
<dbReference type="InterPro" id="IPR011050">
    <property type="entry name" value="Pectin_lyase_fold/virulence"/>
</dbReference>
<name>A0A2T6AG60_9RHOB</name>
<dbReference type="SMART" id="SM00282">
    <property type="entry name" value="LamG"/>
    <property type="match status" value="2"/>
</dbReference>
<dbReference type="SUPFAM" id="SSF51126">
    <property type="entry name" value="Pectin lyase-like"/>
    <property type="match status" value="1"/>
</dbReference>
<sequence>MEQQSEAANVIIVSSQQELDAAYESLASGAGGKILLEAGPSYQFTVRDADDIHETAHVTIGSLDSDNPAEISSVRLKGAENITFEDLTFAVDGADVTGSGNLIDMRDSQNITIRNSAISSDAEGAIGTAAGYTEGAGGLFAKGCEGITVESSTVNNTNHAFAFLDSTNVTVVDNDISAIQGDGIRIGGVSGMLIEGNNLHDLLGSTQDANHSDMIQIWGKNISHNNQNITIRENILDTGNGARYQMIFGHNEDIAENGFLFENIVIEDNVLYGAHQHGISIEDTLNATVRYNTVIYNSDTYVNMADGSQVQAEMTGAIQIGGEGAVIEYNIAHNVDGGENNVVLSTSSPALADDYRNHFVNVESGGSGDLRDLMLRPDSELNGVAGSSLLWSSDSAETLTAVADVTVSQDDRSVVTLDASLSRGPAGYVDVQGATYLWTFDDGTTATGRVVTHDFGTAGEHGYTLTVTLPDGSTDEINRTIDIETPLVFLHDFEGQADAEQAATLDADAFVFAPAETVEAESGAGWLQIGGDAGFLIERNNDKLFNLSSFNLGLTMDRADGASGVFLHLPRTMTASVDEAGYVTFELVTDEGTFTLLSESAVFSDNEAHKLSFVFDGQAGTLTLMVDGVADAVTEASGTTAEKQYWGLTIGNTWQDAVEASVQEVYLLSETCEPESLLEPQSPPADEVVAPEVPAEIAGTLSFEADGIVAQDLDYKLEGDGAWSEAGVDITKGTLSLTRANDTFYDADSFGISFDLSLNEGGSPGTILYLHQTLALTLTDAGQLVFQLTTDAGVQTIGTVGVNLDDGAAHRVALEYDAKAGAMEIVVDGAVMATGSQTGQTAPVKYWGLTFGDPWSDDDAGVTIDNIVVAEEGQIGPLAPDAELATVRAPAGDTVLSLDFEDKVVADVSGNGTYVIMKGGEASLVVAADGSQFLELGGDLATVNVSREEDDLYNQDSFLFSFEMRSDAPEGRTVFGIHKSMTLDVVGDDLVFNITTTEGQYSLSSSGDILSDADWHDVQIAYSDEVGQLRMVVDGAVIAATEASGATLDRAYWGLTLGREWGGGFDGAIDDFTYSTNVAADYFDVA</sequence>